<accession>A0A6P2J3F7</accession>
<evidence type="ECO:0000313" key="3">
    <source>
        <dbReference type="EMBL" id="VWB36744.1"/>
    </source>
</evidence>
<sequence>MANEPNISQEKVSKVAEQIRDAGGRPTVRAIRERLGTGSMTTVLKFFQVWQDAQIRPAEVPVVLPHAVQRGVLDFVAAEVERGRAELRTDLEIANQVNADLVLEFERQAAVGENLSASLVRADAEKAALSGRLARMEAERDEARRGAAAERAAAESVRLDLARALLRLEALSRLEADLKAAREGLEQERVARMKADQAAAVAAAKSDAARDAQQVLERTLEAFRLHGREKEAD</sequence>
<keyword evidence="4" id="KW-1185">Reference proteome</keyword>
<dbReference type="EMBL" id="CABVQD010000003">
    <property type="protein sequence ID" value="VWB36744.1"/>
    <property type="molecule type" value="Genomic_DNA"/>
</dbReference>
<evidence type="ECO:0000259" key="2">
    <source>
        <dbReference type="Pfam" id="PF11740"/>
    </source>
</evidence>
<reference evidence="3 4" key="1">
    <citation type="submission" date="2019-09" db="EMBL/GenBank/DDBJ databases">
        <authorList>
            <person name="Depoorter E."/>
        </authorList>
    </citation>
    <scope>NUCLEOTIDE SEQUENCE [LARGE SCALE GENOMIC DNA]</scope>
    <source>
        <strain evidence="3">LMG 30113</strain>
    </source>
</reference>
<feature type="domain" description="KfrA N-terminal DNA-binding" evidence="2">
    <location>
        <begin position="9"/>
        <end position="145"/>
    </location>
</feature>
<keyword evidence="1" id="KW-0175">Coiled coil</keyword>
<organism evidence="3 4">
    <name type="scientific">Burkholderia paludis</name>
    <dbReference type="NCBI Taxonomy" id="1506587"/>
    <lineage>
        <taxon>Bacteria</taxon>
        <taxon>Pseudomonadati</taxon>
        <taxon>Pseudomonadota</taxon>
        <taxon>Betaproteobacteria</taxon>
        <taxon>Burkholderiales</taxon>
        <taxon>Burkholderiaceae</taxon>
        <taxon>Burkholderia</taxon>
        <taxon>Burkholderia cepacia complex</taxon>
    </lineage>
</organism>
<protein>
    <recommendedName>
        <fullName evidence="2">KfrA N-terminal DNA-binding domain-containing protein</fullName>
    </recommendedName>
</protein>
<feature type="coiled-coil region" evidence="1">
    <location>
        <begin position="119"/>
        <end position="191"/>
    </location>
</feature>
<evidence type="ECO:0000256" key="1">
    <source>
        <dbReference type="SAM" id="Coils"/>
    </source>
</evidence>
<proteinExistence type="predicted"/>
<dbReference type="Proteomes" id="UP000494330">
    <property type="component" value="Unassembled WGS sequence"/>
</dbReference>
<dbReference type="Pfam" id="PF11740">
    <property type="entry name" value="KfrA_N"/>
    <property type="match status" value="1"/>
</dbReference>
<dbReference type="RefSeq" id="WP_052001193.1">
    <property type="nucleotide sequence ID" value="NZ_CABVQD010000003.1"/>
</dbReference>
<name>A0A6P2J3F7_9BURK</name>
<dbReference type="InterPro" id="IPR021104">
    <property type="entry name" value="KfrA_DNA-bd_N"/>
</dbReference>
<evidence type="ECO:0000313" key="4">
    <source>
        <dbReference type="Proteomes" id="UP000494330"/>
    </source>
</evidence>
<dbReference type="AlphaFoldDB" id="A0A6P2J3F7"/>
<gene>
    <name evidence="3" type="ORF">BPA30113_01482</name>
</gene>